<evidence type="ECO:0000313" key="3">
    <source>
        <dbReference type="EMBL" id="RDI28536.1"/>
    </source>
</evidence>
<dbReference type="EMBL" id="QQAV01000001">
    <property type="protein sequence ID" value="RDI28536.1"/>
    <property type="molecule type" value="Genomic_DNA"/>
</dbReference>
<keyword evidence="2" id="KW-0175">Coiled coil</keyword>
<dbReference type="Gene3D" id="2.40.30.170">
    <property type="match status" value="1"/>
</dbReference>
<dbReference type="PANTHER" id="PTHR30469">
    <property type="entry name" value="MULTIDRUG RESISTANCE PROTEIN MDTA"/>
    <property type="match status" value="1"/>
</dbReference>
<reference evidence="3 4" key="1">
    <citation type="submission" date="2018-07" db="EMBL/GenBank/DDBJ databases">
        <title>Genomic Encyclopedia of Type Strains, Phase IV (KMG-IV): sequencing the most valuable type-strain genomes for metagenomic binning, comparative biology and taxonomic classification.</title>
        <authorList>
            <person name="Goeker M."/>
        </authorList>
    </citation>
    <scope>NUCLEOTIDE SEQUENCE [LARGE SCALE GENOMIC DNA]</scope>
    <source>
        <strain evidence="3 4">DSM 21352</strain>
    </source>
</reference>
<protein>
    <submittedName>
        <fullName evidence="3">RND family efflux transporter MFP subunit</fullName>
    </submittedName>
</protein>
<feature type="coiled-coil region" evidence="2">
    <location>
        <begin position="137"/>
        <end position="171"/>
    </location>
</feature>
<evidence type="ECO:0000256" key="2">
    <source>
        <dbReference type="SAM" id="Coils"/>
    </source>
</evidence>
<dbReference type="PANTHER" id="PTHR30469:SF15">
    <property type="entry name" value="HLYD FAMILY OF SECRETION PROTEINS"/>
    <property type="match status" value="1"/>
</dbReference>
<dbReference type="Gene3D" id="2.40.50.100">
    <property type="match status" value="1"/>
</dbReference>
<evidence type="ECO:0000256" key="1">
    <source>
        <dbReference type="ARBA" id="ARBA00009477"/>
    </source>
</evidence>
<dbReference type="Proteomes" id="UP000255265">
    <property type="component" value="Unassembled WGS sequence"/>
</dbReference>
<dbReference type="GO" id="GO:1990281">
    <property type="term" value="C:efflux pump complex"/>
    <property type="evidence" value="ECO:0007669"/>
    <property type="project" value="TreeGrafter"/>
</dbReference>
<dbReference type="GO" id="GO:0015562">
    <property type="term" value="F:efflux transmembrane transporter activity"/>
    <property type="evidence" value="ECO:0007669"/>
    <property type="project" value="TreeGrafter"/>
</dbReference>
<dbReference type="AlphaFoldDB" id="A0A370FLG8"/>
<sequence length="290" mass="31485">MAMKRRPGTERLRGRRAAVLDLRTAGFGLLLLAASAALHAREFTGLVHARHDLLLSVSVPGVVARVPVAVGQRVEARTPLLYIDERIQATEVQRRRVMLDDLSELRATEERVRTLAPLYEDTRKLLNARGAVSRDEVARLELDLVTARGRVAQLQAQKVRERVELAAAEQERELRRLTAPVAGVVTRVDTDVGEWAKPGDALIQLVDADNCYLKLNLPPAAALPLKAGAELPVRFDPATGVAPVRARVNYVAPVIDAASGLVEVRLGFANPKGVVPAGIKGIVDLQEGSR</sequence>
<dbReference type="STRING" id="433924.NS331_20035"/>
<evidence type="ECO:0000313" key="4">
    <source>
        <dbReference type="Proteomes" id="UP000255265"/>
    </source>
</evidence>
<comment type="similarity">
    <text evidence="1">Belongs to the membrane fusion protein (MFP) (TC 8.A.1) family.</text>
</comment>
<dbReference type="NCBIfam" id="TIGR01730">
    <property type="entry name" value="RND_mfp"/>
    <property type="match status" value="1"/>
</dbReference>
<comment type="caution">
    <text evidence="3">The sequence shown here is derived from an EMBL/GenBank/DDBJ whole genome shotgun (WGS) entry which is preliminary data.</text>
</comment>
<name>A0A370FLG8_9BURK</name>
<dbReference type="SUPFAM" id="SSF111369">
    <property type="entry name" value="HlyD-like secretion proteins"/>
    <property type="match status" value="1"/>
</dbReference>
<accession>A0A370FLG8</accession>
<dbReference type="Gene3D" id="1.10.287.470">
    <property type="entry name" value="Helix hairpin bin"/>
    <property type="match status" value="1"/>
</dbReference>
<dbReference type="OrthoDB" id="9783047at2"/>
<gene>
    <name evidence="3" type="ORF">DFR41_101291</name>
</gene>
<organism evidence="3 4">
    <name type="scientific">Pseudacidovorax intermedius</name>
    <dbReference type="NCBI Taxonomy" id="433924"/>
    <lineage>
        <taxon>Bacteria</taxon>
        <taxon>Pseudomonadati</taxon>
        <taxon>Pseudomonadota</taxon>
        <taxon>Betaproteobacteria</taxon>
        <taxon>Burkholderiales</taxon>
        <taxon>Comamonadaceae</taxon>
        <taxon>Pseudacidovorax</taxon>
    </lineage>
</organism>
<proteinExistence type="inferred from homology"/>
<keyword evidence="4" id="KW-1185">Reference proteome</keyword>
<dbReference type="InterPro" id="IPR006143">
    <property type="entry name" value="RND_pump_MFP"/>
</dbReference>